<dbReference type="InterPro" id="IPR017202">
    <property type="entry name" value="LiaS/VraS"/>
</dbReference>
<comment type="subcellular location">
    <subcellularLocation>
        <location evidence="4 21">Cell membrane</location>
        <topology evidence="4 21">Multi-pass membrane protein</topology>
    </subcellularLocation>
    <subcellularLocation>
        <location evidence="3">Cytoplasm</location>
    </subcellularLocation>
</comment>
<comment type="caution">
    <text evidence="24">The sequence shown here is derived from an EMBL/GenBank/DDBJ whole genome shotgun (WGS) entry which is preliminary data.</text>
</comment>
<feature type="transmembrane region" description="Helical" evidence="22">
    <location>
        <begin position="7"/>
        <end position="29"/>
    </location>
</feature>
<keyword evidence="12 21" id="KW-0547">Nucleotide-binding</keyword>
<keyword evidence="5 21" id="KW-1003">Cell membrane</keyword>
<keyword evidence="14 21" id="KW-0067">ATP-binding</keyword>
<evidence type="ECO:0000256" key="7">
    <source>
        <dbReference type="ARBA" id="ARBA00022490"/>
    </source>
</evidence>
<evidence type="ECO:0000256" key="21">
    <source>
        <dbReference type="PIRNR" id="PIRNR037431"/>
    </source>
</evidence>
<evidence type="ECO:0000256" key="22">
    <source>
        <dbReference type="SAM" id="Phobius"/>
    </source>
</evidence>
<keyword evidence="11" id="KW-0479">Metal-binding</keyword>
<dbReference type="PIRSF" id="PIRSF037431">
    <property type="entry name" value="STHK_LiaS"/>
    <property type="match status" value="1"/>
</dbReference>
<comment type="cofactor">
    <cofactor evidence="2">
        <name>[4Fe-4S] cluster</name>
        <dbReference type="ChEBI" id="CHEBI:49883"/>
    </cofactor>
</comment>
<keyword evidence="19 21" id="KW-0472">Membrane</keyword>
<dbReference type="PANTHER" id="PTHR24421">
    <property type="entry name" value="NITRATE/NITRITE SENSOR PROTEIN NARX-RELATED"/>
    <property type="match status" value="1"/>
</dbReference>
<dbReference type="InterPro" id="IPR050482">
    <property type="entry name" value="Sensor_HK_TwoCompSys"/>
</dbReference>
<dbReference type="PROSITE" id="PS50109">
    <property type="entry name" value="HIS_KIN"/>
    <property type="match status" value="1"/>
</dbReference>
<accession>A0ABT9WUN3</accession>
<dbReference type="InterPro" id="IPR003594">
    <property type="entry name" value="HATPase_dom"/>
</dbReference>
<evidence type="ECO:0000256" key="9">
    <source>
        <dbReference type="ARBA" id="ARBA00022679"/>
    </source>
</evidence>
<evidence type="ECO:0000313" key="25">
    <source>
        <dbReference type="Proteomes" id="UP001223586"/>
    </source>
</evidence>
<evidence type="ECO:0000256" key="16">
    <source>
        <dbReference type="ARBA" id="ARBA00023004"/>
    </source>
</evidence>
<evidence type="ECO:0000256" key="11">
    <source>
        <dbReference type="ARBA" id="ARBA00022723"/>
    </source>
</evidence>
<organism evidence="24 25">
    <name type="scientific">Bacillus chungangensis</name>
    <dbReference type="NCBI Taxonomy" id="587633"/>
    <lineage>
        <taxon>Bacteria</taxon>
        <taxon>Bacillati</taxon>
        <taxon>Bacillota</taxon>
        <taxon>Bacilli</taxon>
        <taxon>Bacillales</taxon>
        <taxon>Bacillaceae</taxon>
        <taxon>Bacillus</taxon>
    </lineage>
</organism>
<evidence type="ECO:0000256" key="4">
    <source>
        <dbReference type="ARBA" id="ARBA00004651"/>
    </source>
</evidence>
<keyword evidence="13 21" id="KW-0418">Kinase</keyword>
<keyword evidence="16" id="KW-0408">Iron</keyword>
<keyword evidence="7" id="KW-0963">Cytoplasm</keyword>
<evidence type="ECO:0000256" key="12">
    <source>
        <dbReference type="ARBA" id="ARBA00022741"/>
    </source>
</evidence>
<evidence type="ECO:0000256" key="1">
    <source>
        <dbReference type="ARBA" id="ARBA00000085"/>
    </source>
</evidence>
<evidence type="ECO:0000256" key="2">
    <source>
        <dbReference type="ARBA" id="ARBA00001966"/>
    </source>
</evidence>
<evidence type="ECO:0000256" key="15">
    <source>
        <dbReference type="ARBA" id="ARBA00022989"/>
    </source>
</evidence>
<dbReference type="PRINTS" id="PR00344">
    <property type="entry name" value="BCTRLSENSOR"/>
</dbReference>
<dbReference type="RefSeq" id="WP_307230603.1">
    <property type="nucleotide sequence ID" value="NZ_JAUSTT010000017.1"/>
</dbReference>
<evidence type="ECO:0000313" key="24">
    <source>
        <dbReference type="EMBL" id="MDQ0176995.1"/>
    </source>
</evidence>
<protein>
    <recommendedName>
        <fullName evidence="21">Sensor histidine kinase</fullName>
        <ecNumber evidence="21">2.7.13.3</ecNumber>
    </recommendedName>
</protein>
<gene>
    <name evidence="24" type="ORF">J2S08_002874</name>
</gene>
<dbReference type="Pfam" id="PF07730">
    <property type="entry name" value="HisKA_3"/>
    <property type="match status" value="1"/>
</dbReference>
<feature type="transmembrane region" description="Helical" evidence="22">
    <location>
        <begin position="41"/>
        <end position="67"/>
    </location>
</feature>
<dbReference type="EC" id="2.7.13.3" evidence="21"/>
<evidence type="ECO:0000256" key="3">
    <source>
        <dbReference type="ARBA" id="ARBA00004496"/>
    </source>
</evidence>
<evidence type="ECO:0000256" key="14">
    <source>
        <dbReference type="ARBA" id="ARBA00022840"/>
    </source>
</evidence>
<keyword evidence="10 22" id="KW-0812">Transmembrane</keyword>
<dbReference type="InterPro" id="IPR036890">
    <property type="entry name" value="HATPase_C_sf"/>
</dbReference>
<dbReference type="CDD" id="cd16917">
    <property type="entry name" value="HATPase_UhpB-NarQ-NarX-like"/>
    <property type="match status" value="1"/>
</dbReference>
<keyword evidence="9 21" id="KW-0808">Transferase</keyword>
<dbReference type="InterPro" id="IPR005467">
    <property type="entry name" value="His_kinase_dom"/>
</dbReference>
<dbReference type="PANTHER" id="PTHR24421:SF37">
    <property type="entry name" value="SENSOR HISTIDINE KINASE NARS"/>
    <property type="match status" value="1"/>
</dbReference>
<keyword evidence="17 21" id="KW-0902">Two-component regulatory system</keyword>
<dbReference type="InterPro" id="IPR011712">
    <property type="entry name" value="Sig_transdc_His_kin_sub3_dim/P"/>
</dbReference>
<evidence type="ECO:0000256" key="6">
    <source>
        <dbReference type="ARBA" id="ARBA00022485"/>
    </source>
</evidence>
<evidence type="ECO:0000256" key="18">
    <source>
        <dbReference type="ARBA" id="ARBA00023014"/>
    </source>
</evidence>
<keyword evidence="18" id="KW-0411">Iron-sulfur</keyword>
<evidence type="ECO:0000256" key="13">
    <source>
        <dbReference type="ARBA" id="ARBA00022777"/>
    </source>
</evidence>
<evidence type="ECO:0000256" key="19">
    <source>
        <dbReference type="ARBA" id="ARBA00023136"/>
    </source>
</evidence>
<evidence type="ECO:0000256" key="5">
    <source>
        <dbReference type="ARBA" id="ARBA00022475"/>
    </source>
</evidence>
<keyword evidence="15 22" id="KW-1133">Transmembrane helix</keyword>
<reference evidence="24 25" key="1">
    <citation type="submission" date="2023-07" db="EMBL/GenBank/DDBJ databases">
        <title>Genomic Encyclopedia of Type Strains, Phase IV (KMG-IV): sequencing the most valuable type-strain genomes for metagenomic binning, comparative biology and taxonomic classification.</title>
        <authorList>
            <person name="Goeker M."/>
        </authorList>
    </citation>
    <scope>NUCLEOTIDE SEQUENCE [LARGE SCALE GENOMIC DNA]</scope>
    <source>
        <strain evidence="24 25">DSM 23837</strain>
    </source>
</reference>
<dbReference type="InterPro" id="IPR004358">
    <property type="entry name" value="Sig_transdc_His_kin-like_C"/>
</dbReference>
<dbReference type="Gene3D" id="3.30.565.10">
    <property type="entry name" value="Histidine kinase-like ATPase, C-terminal domain"/>
    <property type="match status" value="1"/>
</dbReference>
<evidence type="ECO:0000256" key="8">
    <source>
        <dbReference type="ARBA" id="ARBA00022553"/>
    </source>
</evidence>
<comment type="catalytic activity">
    <reaction evidence="1 21">
        <text>ATP + protein L-histidine = ADP + protein N-phospho-L-histidine.</text>
        <dbReference type="EC" id="2.7.13.3"/>
    </reaction>
</comment>
<dbReference type="Gene3D" id="1.20.5.1930">
    <property type="match status" value="1"/>
</dbReference>
<keyword evidence="8" id="KW-0597">Phosphoprotein</keyword>
<sequence length="345" mass="39802">MSIQKTFIYYCASFTFVMTLLVTTMYIIFIKTDWYDQLISIRIFSIPLVLFISLFSILAGCIFGWIIGLMVKKKAMEIENGLHELEMGNEERDFFSEEKLEEVSLIWERIRRIQARFQEQVKVSQRMANERVDAQEKMKQEVLTQERSRLARELHDSVSQQLFAATMLLSAITQNPNPNEQTTQKQMKLVEEIVNESQSEMRALLLHLRPAQLEGKSLKQGIEELLTELTAKLPMKVIWDVEDLQLDKGIEDHLFRIVQEILSNTLRHAKAKLLELRLIQKNKLVILKIIDDGVGFELSEQKAGSYGLVLLRERVAEIGGMIRMVSFPGKGTSIEVTVPIIKEVE</sequence>
<dbReference type="Proteomes" id="UP001223586">
    <property type="component" value="Unassembled WGS sequence"/>
</dbReference>
<dbReference type="SUPFAM" id="SSF55874">
    <property type="entry name" value="ATPase domain of HSP90 chaperone/DNA topoisomerase II/histidine kinase"/>
    <property type="match status" value="1"/>
</dbReference>
<name>A0ABT9WUN3_9BACI</name>
<dbReference type="Pfam" id="PF02518">
    <property type="entry name" value="HATPase_c"/>
    <property type="match status" value="1"/>
</dbReference>
<proteinExistence type="predicted"/>
<evidence type="ECO:0000256" key="17">
    <source>
        <dbReference type="ARBA" id="ARBA00023012"/>
    </source>
</evidence>
<dbReference type="GO" id="GO:0004673">
    <property type="term" value="F:protein histidine kinase activity"/>
    <property type="evidence" value="ECO:0007669"/>
    <property type="project" value="UniProtKB-EC"/>
</dbReference>
<evidence type="ECO:0000259" key="23">
    <source>
        <dbReference type="PROSITE" id="PS50109"/>
    </source>
</evidence>
<evidence type="ECO:0000256" key="10">
    <source>
        <dbReference type="ARBA" id="ARBA00022692"/>
    </source>
</evidence>
<evidence type="ECO:0000256" key="20">
    <source>
        <dbReference type="ARBA" id="ARBA00024827"/>
    </source>
</evidence>
<comment type="function">
    <text evidence="20">Member of the two-component regulatory system NreB/NreC involved in the control of dissimilatory nitrate/nitrite reduction in response to oxygen. NreB functions as a direct oxygen sensor histidine kinase which is autophosphorylated, in the absence of oxygen, probably at the conserved histidine residue, and transfers its phosphate group probably to a conserved aspartate residue of NreC. NreB/NreC activates the expression of the nitrate (narGHJI) and nitrite (nir) reductase operons, as well as the putative nitrate transporter gene narT.</text>
</comment>
<feature type="domain" description="Histidine kinase" evidence="23">
    <location>
        <begin position="149"/>
        <end position="342"/>
    </location>
</feature>
<keyword evidence="6" id="KW-0004">4Fe-4S</keyword>
<dbReference type="EMBL" id="JAUSTT010000017">
    <property type="protein sequence ID" value="MDQ0176995.1"/>
    <property type="molecule type" value="Genomic_DNA"/>
</dbReference>
<dbReference type="SMART" id="SM00387">
    <property type="entry name" value="HATPase_c"/>
    <property type="match status" value="1"/>
</dbReference>
<keyword evidence="25" id="KW-1185">Reference proteome</keyword>